<accession>A0A9Q1HK69</accession>
<reference evidence="3" key="1">
    <citation type="submission" date="2021-10" db="EMBL/GenBank/DDBJ databases">
        <title>Tropical sea cucumber genome reveals ecological adaptation and Cuvierian tubules defense mechanism.</title>
        <authorList>
            <person name="Chen T."/>
        </authorList>
    </citation>
    <scope>NUCLEOTIDE SEQUENCE</scope>
    <source>
        <strain evidence="3">Nanhai2018</strain>
        <tissue evidence="3">Muscle</tissue>
    </source>
</reference>
<keyword evidence="2" id="KW-1133">Transmembrane helix</keyword>
<evidence type="ECO:0000313" key="4">
    <source>
        <dbReference type="Proteomes" id="UP001152320"/>
    </source>
</evidence>
<keyword evidence="4" id="KW-1185">Reference proteome</keyword>
<evidence type="ECO:0000313" key="3">
    <source>
        <dbReference type="EMBL" id="KAJ8048151.1"/>
    </source>
</evidence>
<protein>
    <recommendedName>
        <fullName evidence="5">PKD/REJ-like domain-containing protein</fullName>
    </recommendedName>
</protein>
<dbReference type="AlphaFoldDB" id="A0A9Q1HK69"/>
<feature type="compositionally biased region" description="Basic and acidic residues" evidence="1">
    <location>
        <begin position="882"/>
        <end position="891"/>
    </location>
</feature>
<feature type="region of interest" description="Disordered" evidence="1">
    <location>
        <begin position="1"/>
        <end position="47"/>
    </location>
</feature>
<keyword evidence="2" id="KW-0812">Transmembrane</keyword>
<evidence type="ECO:0000256" key="1">
    <source>
        <dbReference type="SAM" id="MobiDB-lite"/>
    </source>
</evidence>
<sequence length="897" mass="98986">MVFFTVGETNNKDQTTSKQGKEAPVGGTNDKDQTTGKQGEDPPEQPEYRAYFNQSQQQPYVFQTGANDVPVYFTLNIYALGARFGDVSKDDVSFNRMNGNAIKFLFNVAVNVIRNADRDCTELFEDVSKLGKGATCDMTTPWSLLVTIGGGTNLIKSGDILIFKQDTFKPARQMFYRTFPARNFSIQAPNTQQRLSFTITGPTRINSCGNYQLRAEQISGHGGRPVTYQWQLWNESIPYGLNEGNQSPEVSINAAGILPGNYSVSLNITNFLQQVKLEAVLTFSFGDDCKTTGDVPKYEWSSSGDIIIPEELSKNRILVLPPNTLPVGTNIHITVSVSLTGAKGPTTVTEDIQLTTVSSPLVAQIIGASILTLGPDETASSENSCNSYLKSPLTLPELSITSSQFTEGTYSIILTVSKDTSTRELRRTAFVSATLVIVNDRVPVITINATGCVADPDLEPLTYQPVFALPVKSGFKKIVLGGSKSDSEQRVIASPINYNEGQVYVGFMICDASSTCIDEFHITDYVPAKEITPSEQQEYITHNVDEVLERGDIATAFRNVINIANLLKKTSLPTRRRRRDTEVQFTFQGNLDSVFLVVNGQTVQVNGNDAETQFKIELAGKQAMVFFSVRPVDVNEGALVSDLSSQMMISMFTEEEIDEVLRTIRRILDKARDEGALYSKDTIERNLREMALKQAGQHLNIDEHVTFDVLGTQMFVAYSFPKHEVTLTNDSVHRVNARLGRNLSNRNLCGHKDEQLSDLEEPIEIEMAMNQVGKDERCVCKCWNEDTSQLEDDGVTSETTADGKLICKSRRPATFVGARELNSSADRREGRQRAGIPKLQKRHPGVILGIVFGILLLIIVAVAIAVMVLKANAKKKVSPAGKKFEEEKSDISEADNP</sequence>
<keyword evidence="2" id="KW-0472">Membrane</keyword>
<feature type="compositionally biased region" description="Basic and acidic residues" evidence="1">
    <location>
        <begin position="29"/>
        <end position="40"/>
    </location>
</feature>
<organism evidence="3 4">
    <name type="scientific">Holothuria leucospilota</name>
    <name type="common">Black long sea cucumber</name>
    <name type="synonym">Mertensiothuria leucospilota</name>
    <dbReference type="NCBI Taxonomy" id="206669"/>
    <lineage>
        <taxon>Eukaryota</taxon>
        <taxon>Metazoa</taxon>
        <taxon>Echinodermata</taxon>
        <taxon>Eleutherozoa</taxon>
        <taxon>Echinozoa</taxon>
        <taxon>Holothuroidea</taxon>
        <taxon>Aspidochirotacea</taxon>
        <taxon>Aspidochirotida</taxon>
        <taxon>Holothuriidae</taxon>
        <taxon>Holothuria</taxon>
    </lineage>
</organism>
<evidence type="ECO:0008006" key="5">
    <source>
        <dbReference type="Google" id="ProtNLM"/>
    </source>
</evidence>
<feature type="region of interest" description="Disordered" evidence="1">
    <location>
        <begin position="876"/>
        <end position="897"/>
    </location>
</feature>
<gene>
    <name evidence="3" type="ORF">HOLleu_00338</name>
</gene>
<feature type="transmembrane region" description="Helical" evidence="2">
    <location>
        <begin position="846"/>
        <end position="869"/>
    </location>
</feature>
<proteinExistence type="predicted"/>
<comment type="caution">
    <text evidence="3">The sequence shown here is derived from an EMBL/GenBank/DDBJ whole genome shotgun (WGS) entry which is preliminary data.</text>
</comment>
<evidence type="ECO:0000256" key="2">
    <source>
        <dbReference type="SAM" id="Phobius"/>
    </source>
</evidence>
<dbReference type="Proteomes" id="UP001152320">
    <property type="component" value="Chromosome 1"/>
</dbReference>
<dbReference type="EMBL" id="JAIZAY010000001">
    <property type="protein sequence ID" value="KAJ8048151.1"/>
    <property type="molecule type" value="Genomic_DNA"/>
</dbReference>
<name>A0A9Q1HK69_HOLLE</name>
<feature type="compositionally biased region" description="Polar residues" evidence="1">
    <location>
        <begin position="7"/>
        <end position="18"/>
    </location>
</feature>